<dbReference type="PROSITE" id="PS50005">
    <property type="entry name" value="TPR"/>
    <property type="match status" value="7"/>
</dbReference>
<proteinExistence type="predicted"/>
<keyword evidence="2 3" id="KW-0802">TPR repeat</keyword>
<organism evidence="5 6">
    <name type="scientific">Umezakia ovalisporum FSS-62</name>
    <dbReference type="NCBI Taxonomy" id="2971776"/>
    <lineage>
        <taxon>Bacteria</taxon>
        <taxon>Bacillati</taxon>
        <taxon>Cyanobacteriota</taxon>
        <taxon>Cyanophyceae</taxon>
        <taxon>Nostocales</taxon>
        <taxon>Nodulariaceae</taxon>
        <taxon>Umezakia</taxon>
    </lineage>
</organism>
<dbReference type="RefSeq" id="WP_280656327.1">
    <property type="nucleotide sequence ID" value="NZ_JANQDL010000013.1"/>
</dbReference>
<dbReference type="Pfam" id="PF12770">
    <property type="entry name" value="CHAT"/>
    <property type="match status" value="1"/>
</dbReference>
<dbReference type="Proteomes" id="UP001159370">
    <property type="component" value="Unassembled WGS sequence"/>
</dbReference>
<dbReference type="PROSITE" id="PS50293">
    <property type="entry name" value="TPR_REGION"/>
    <property type="match status" value="3"/>
</dbReference>
<dbReference type="InterPro" id="IPR011990">
    <property type="entry name" value="TPR-like_helical_dom_sf"/>
</dbReference>
<evidence type="ECO:0000256" key="3">
    <source>
        <dbReference type="PROSITE-ProRule" id="PRU00339"/>
    </source>
</evidence>
<reference evidence="5 6" key="1">
    <citation type="journal article" date="2023" name="J. Phycol.">
        <title>Chrysosporum ovalisporum is synonymous with the true-branching cyanobacterium Umezakia natans (Nostocales/Aphanizomenonaceae).</title>
        <authorList>
            <person name="McGregor G.B."/>
            <person name="Sendall B.C."/>
            <person name="Niiyama Y."/>
            <person name="Tuji A."/>
            <person name="Willis A."/>
        </authorList>
    </citation>
    <scope>NUCLEOTIDE SEQUENCE [LARGE SCALE GENOMIC DNA]</scope>
    <source>
        <strain evidence="5 6">FSS-62</strain>
    </source>
</reference>
<gene>
    <name evidence="5" type="ORF">NWP23_01395</name>
</gene>
<evidence type="ECO:0000313" key="5">
    <source>
        <dbReference type="EMBL" id="MDH6062468.1"/>
    </source>
</evidence>
<feature type="repeat" description="TPR" evidence="3">
    <location>
        <begin position="507"/>
        <end position="540"/>
    </location>
</feature>
<dbReference type="InterPro" id="IPR019734">
    <property type="entry name" value="TPR_rpt"/>
</dbReference>
<feature type="repeat" description="TPR" evidence="3">
    <location>
        <begin position="541"/>
        <end position="574"/>
    </location>
</feature>
<dbReference type="Gene3D" id="1.25.40.10">
    <property type="entry name" value="Tetratricopeptide repeat domain"/>
    <property type="match status" value="4"/>
</dbReference>
<feature type="repeat" description="TPR" evidence="3">
    <location>
        <begin position="439"/>
        <end position="472"/>
    </location>
</feature>
<dbReference type="Pfam" id="PF13432">
    <property type="entry name" value="TPR_16"/>
    <property type="match status" value="3"/>
</dbReference>
<comment type="caution">
    <text evidence="5">The sequence shown here is derived from an EMBL/GenBank/DDBJ whole genome shotgun (WGS) entry which is preliminary data.</text>
</comment>
<dbReference type="GO" id="GO:0046813">
    <property type="term" value="P:receptor-mediated virion attachment to host cell"/>
    <property type="evidence" value="ECO:0007669"/>
    <property type="project" value="TreeGrafter"/>
</dbReference>
<evidence type="ECO:0000256" key="2">
    <source>
        <dbReference type="ARBA" id="ARBA00022803"/>
    </source>
</evidence>
<evidence type="ECO:0000259" key="4">
    <source>
        <dbReference type="Pfam" id="PF12770"/>
    </source>
</evidence>
<dbReference type="PANTHER" id="PTHR44858:SF1">
    <property type="entry name" value="UDP-N-ACETYLGLUCOSAMINE--PEPTIDE N-ACETYLGLUCOSAMINYLTRANSFERASE SPINDLY-RELATED"/>
    <property type="match status" value="1"/>
</dbReference>
<dbReference type="SMART" id="SM00028">
    <property type="entry name" value="TPR"/>
    <property type="match status" value="8"/>
</dbReference>
<feature type="repeat" description="TPR" evidence="3">
    <location>
        <begin position="371"/>
        <end position="404"/>
    </location>
</feature>
<accession>A0AA43GVB8</accession>
<dbReference type="SUPFAM" id="SSF48452">
    <property type="entry name" value="TPR-like"/>
    <property type="match status" value="1"/>
</dbReference>
<feature type="repeat" description="TPR" evidence="3">
    <location>
        <begin position="337"/>
        <end position="370"/>
    </location>
</feature>
<dbReference type="AlphaFoldDB" id="A0AA43GVB8"/>
<feature type="domain" description="CHAT" evidence="4">
    <location>
        <begin position="931"/>
        <end position="1238"/>
    </location>
</feature>
<dbReference type="PANTHER" id="PTHR44858">
    <property type="entry name" value="TETRATRICOPEPTIDE REPEAT PROTEIN 6"/>
    <property type="match status" value="1"/>
</dbReference>
<protein>
    <submittedName>
        <fullName evidence="5">Tetratricopeptide repeat protein</fullName>
    </submittedName>
</protein>
<feature type="repeat" description="TPR" evidence="3">
    <location>
        <begin position="405"/>
        <end position="438"/>
    </location>
</feature>
<dbReference type="EMBL" id="JANQDL010000013">
    <property type="protein sequence ID" value="MDH6062468.1"/>
    <property type="molecule type" value="Genomic_DNA"/>
</dbReference>
<name>A0AA43GVB8_9CYAN</name>
<keyword evidence="1" id="KW-0677">Repeat</keyword>
<evidence type="ECO:0000256" key="1">
    <source>
        <dbReference type="ARBA" id="ARBA00022737"/>
    </source>
</evidence>
<dbReference type="GO" id="GO:0009279">
    <property type="term" value="C:cell outer membrane"/>
    <property type="evidence" value="ECO:0007669"/>
    <property type="project" value="TreeGrafter"/>
</dbReference>
<feature type="repeat" description="TPR" evidence="3">
    <location>
        <begin position="473"/>
        <end position="506"/>
    </location>
</feature>
<dbReference type="InterPro" id="IPR024983">
    <property type="entry name" value="CHAT_dom"/>
</dbReference>
<sequence length="1241" mass="141130">MLTQLLQWLNKFSNHLVGNQQSRFFKAARESEVTKPPPELTNADLELLYTQLLAGVQQGRGKQWAIQYLERMEDRISVERWIGWLLIFSEKLFLSPSSHERLAGQMMRLGELGIGKVGELSYDIGIRLLTGELSVHDQEYQESETRRSEICHTPPDSPGKELIHQLGELLWESEDLEFQTRAARPQVESFGEILSENTPELIWEYSVTDDDSTGSKTPIDSPGEILTENAPEWEYSVAVTGFTPPDEGVLGNLTEDFHDSEGQKAQIIKSQPGATTVSSPDTEEQSLANLEPKVTDTLDELLAKLDQSNYPIQQLGANLSPGNQILPMTVAQREVQGQDWFYQGLQQAKTGDLLGAIASYNQAIEMNPDAFEYWFNHALTLFHLQCFSEAIASYDEAIALKPHHYKSWYNRGATLGELGRFEEAMDCFEQAIAVQPENPEAWSSKGLALFKLGQIPAAISSYDQALDLEPQNPENWYYRGMALSMIEQYAEAMASYDKAIAIQADFHEVWIDRGVVLFNLGHWSQAINSWDQALASQPNLYLAWYNRAIALEQLGQREEAIASYDKAIAVKPDFHLAWYNQGVALFCLERFAEAIIAYDNALQIKLDYWEAWIGRGMAAGHLASLTSLNSLTNINTENPALRQGGYEGKLGSLEEGLKYIRPDTHPEGWGRLHMAKGNTYYDMGKKYPTSRNYWHQAIAEYYQALLTLATADFAELHLEVLQSLIKALLGTGQTAQALELQQQAADLLTQLLTESTRSDDSKKQIALKFAGIGQLEVDLAVEYGDLVEAWEMAEQGKNCCLTWQLYHWQEEIYTHYYSSVQQLLNPYTAIIYWHISPVSLHTFIIKYQAPSPILVFTPIQNVRKIDLEKTPQVVDEFALPEAVRRLIEFEDWLEDWHQAYQEYLSHAQDQHSKSNHVWRVDMEQKLLELKNILQITTITQETKDITQLILIPHCDLHRLPLHTLFNISSPLQQEIPGHLTISYLLSVQKGLSGKAESMWKWSHQILLSVESPNSTNYSPLKFTKLESDVISQMFNNPKHIDKYEANKYTVENALFNEHQNIFHFAGRVMNNYNDPQKSALPLINGEQITLAEICQKNLSNYKLVTLSSAETEGSKNQNITTEYVDLASGFTCGGVPYVVTTLWTVESSSSALVMIDFYRRLQLNKSPVIALAEATLWLKELTALELTKWYEDLLKNLDHNELRTIGYLATYLYKSSKMVPDKKLYNHPYYWAAYKILGVIN</sequence>
<dbReference type="InterPro" id="IPR050498">
    <property type="entry name" value="Ycf3"/>
</dbReference>
<evidence type="ECO:0000313" key="6">
    <source>
        <dbReference type="Proteomes" id="UP001159370"/>
    </source>
</evidence>